<sequence length="40" mass="4407">MAKKSGTRKIGRSAITGKFMPVKKARKQSRTSVVETVKKS</sequence>
<evidence type="ECO:0000256" key="1">
    <source>
        <dbReference type="SAM" id="MobiDB-lite"/>
    </source>
</evidence>
<dbReference type="EMBL" id="BARS01000966">
    <property type="protein sequence ID" value="GAF84561.1"/>
    <property type="molecule type" value="Genomic_DNA"/>
</dbReference>
<comment type="caution">
    <text evidence="2">The sequence shown here is derived from an EMBL/GenBank/DDBJ whole genome shotgun (WGS) entry which is preliminary data.</text>
</comment>
<feature type="compositionally biased region" description="Basic residues" evidence="1">
    <location>
        <begin position="1"/>
        <end position="11"/>
    </location>
</feature>
<evidence type="ECO:0000313" key="2">
    <source>
        <dbReference type="EMBL" id="GAF84561.1"/>
    </source>
</evidence>
<feature type="region of interest" description="Disordered" evidence="1">
    <location>
        <begin position="1"/>
        <end position="40"/>
    </location>
</feature>
<organism evidence="2">
    <name type="scientific">marine sediment metagenome</name>
    <dbReference type="NCBI Taxonomy" id="412755"/>
    <lineage>
        <taxon>unclassified sequences</taxon>
        <taxon>metagenomes</taxon>
        <taxon>ecological metagenomes</taxon>
    </lineage>
</organism>
<protein>
    <submittedName>
        <fullName evidence="2">Uncharacterized protein</fullName>
    </submittedName>
</protein>
<accession>X0TB79</accession>
<reference evidence="2" key="1">
    <citation type="journal article" date="2014" name="Front. Microbiol.">
        <title>High frequency of phylogenetically diverse reductive dehalogenase-homologous genes in deep subseafloor sedimentary metagenomes.</title>
        <authorList>
            <person name="Kawai M."/>
            <person name="Futagami T."/>
            <person name="Toyoda A."/>
            <person name="Takaki Y."/>
            <person name="Nishi S."/>
            <person name="Hori S."/>
            <person name="Arai W."/>
            <person name="Tsubouchi T."/>
            <person name="Morono Y."/>
            <person name="Uchiyama I."/>
            <person name="Ito T."/>
            <person name="Fujiyama A."/>
            <person name="Inagaki F."/>
            <person name="Takami H."/>
        </authorList>
    </citation>
    <scope>NUCLEOTIDE SEQUENCE</scope>
    <source>
        <strain evidence="2">Expedition CK06-06</strain>
    </source>
</reference>
<proteinExistence type="predicted"/>
<dbReference type="AlphaFoldDB" id="X0TB79"/>
<gene>
    <name evidence="2" type="ORF">S01H1_02079</name>
</gene>
<feature type="non-terminal residue" evidence="2">
    <location>
        <position position="40"/>
    </location>
</feature>
<name>X0TB79_9ZZZZ</name>